<dbReference type="Proteomes" id="UP000196573">
    <property type="component" value="Unassembled WGS sequence"/>
</dbReference>
<evidence type="ECO:0000313" key="2">
    <source>
        <dbReference type="EMBL" id="SMA43404.1"/>
    </source>
</evidence>
<organism evidence="2 3">
    <name type="scientific">Parendozoicomonas haliclonae</name>
    <dbReference type="NCBI Taxonomy" id="1960125"/>
    <lineage>
        <taxon>Bacteria</taxon>
        <taxon>Pseudomonadati</taxon>
        <taxon>Pseudomonadota</taxon>
        <taxon>Gammaproteobacteria</taxon>
        <taxon>Oceanospirillales</taxon>
        <taxon>Endozoicomonadaceae</taxon>
        <taxon>Parendozoicomonas</taxon>
    </lineage>
</organism>
<evidence type="ECO:0000313" key="3">
    <source>
        <dbReference type="Proteomes" id="UP000196573"/>
    </source>
</evidence>
<feature type="region of interest" description="Disordered" evidence="1">
    <location>
        <begin position="16"/>
        <end position="48"/>
    </location>
</feature>
<name>A0A1X7AI91_9GAMM</name>
<dbReference type="RefSeq" id="WP_087108581.1">
    <property type="nucleotide sequence ID" value="NZ_CBCSCN010000008.1"/>
</dbReference>
<feature type="compositionally biased region" description="Polar residues" evidence="1">
    <location>
        <begin position="30"/>
        <end position="39"/>
    </location>
</feature>
<gene>
    <name evidence="2" type="ORF">EHSB41UT_01579</name>
</gene>
<evidence type="ECO:0000256" key="1">
    <source>
        <dbReference type="SAM" id="MobiDB-lite"/>
    </source>
</evidence>
<reference evidence="2 3" key="1">
    <citation type="submission" date="2017-03" db="EMBL/GenBank/DDBJ databases">
        <authorList>
            <person name="Afonso C.L."/>
            <person name="Miller P.J."/>
            <person name="Scott M.A."/>
            <person name="Spackman E."/>
            <person name="Goraichik I."/>
            <person name="Dimitrov K.M."/>
            <person name="Suarez D.L."/>
            <person name="Swayne D.E."/>
        </authorList>
    </citation>
    <scope>NUCLEOTIDE SEQUENCE [LARGE SCALE GENOMIC DNA]</scope>
    <source>
        <strain evidence="2">SB41UT1</strain>
    </source>
</reference>
<accession>A0A1X7AI91</accession>
<sequence>MQSTMEYIGSWYNWMTTPAEDSGSEDGGSPQASPQTSPKVSHGHRQVQVEQDVDLKIVATNAAKGTVRGMMAAGEYLEKTTRPVERQIRPYAQTAAKTLAQLFPTRRDTQRQRPLSHEDELLRELHKLERQVGTERALAFFKSEFVRQYAEFSHSMR</sequence>
<dbReference type="AlphaFoldDB" id="A0A1X7AI91"/>
<proteinExistence type="predicted"/>
<protein>
    <submittedName>
        <fullName evidence="2">Uncharacterized protein</fullName>
    </submittedName>
</protein>
<keyword evidence="3" id="KW-1185">Reference proteome</keyword>
<dbReference type="EMBL" id="FWPT01000003">
    <property type="protein sequence ID" value="SMA43404.1"/>
    <property type="molecule type" value="Genomic_DNA"/>
</dbReference>